<organism evidence="2 3">
    <name type="scientific">Planoprotostelium fungivorum</name>
    <dbReference type="NCBI Taxonomy" id="1890364"/>
    <lineage>
        <taxon>Eukaryota</taxon>
        <taxon>Amoebozoa</taxon>
        <taxon>Evosea</taxon>
        <taxon>Variosea</taxon>
        <taxon>Cavosteliida</taxon>
        <taxon>Cavosteliaceae</taxon>
        <taxon>Planoprotostelium</taxon>
    </lineage>
</organism>
<reference evidence="2 3" key="1">
    <citation type="journal article" date="2018" name="Genome Biol. Evol.">
        <title>Multiple Roots of Fruiting Body Formation in Amoebozoa.</title>
        <authorList>
            <person name="Hillmann F."/>
            <person name="Forbes G."/>
            <person name="Novohradska S."/>
            <person name="Ferling I."/>
            <person name="Riege K."/>
            <person name="Groth M."/>
            <person name="Westermann M."/>
            <person name="Marz M."/>
            <person name="Spaller T."/>
            <person name="Winckler T."/>
            <person name="Schaap P."/>
            <person name="Glockner G."/>
        </authorList>
    </citation>
    <scope>NUCLEOTIDE SEQUENCE [LARGE SCALE GENOMIC DNA]</scope>
    <source>
        <strain evidence="2 3">Jena</strain>
    </source>
</reference>
<proteinExistence type="predicted"/>
<gene>
    <name evidence="2" type="ORF">PROFUN_10564</name>
</gene>
<evidence type="ECO:0000313" key="2">
    <source>
        <dbReference type="EMBL" id="PRP79664.1"/>
    </source>
</evidence>
<keyword evidence="3" id="KW-1185">Reference proteome</keyword>
<sequence length="126" mass="13788">MEGVLRPTTRDINHNEGTSKRAPKMKTKGGAFKMDRVVNGKVYRTVPLSGVRNEIAILMGMTEMGQWFGGQGWKRESDTTSRMCSLQPAKSLLPLEIVIVLPSAIQSVSNEPKATTQVSAIPTSKE</sequence>
<name>A0A2P6N6T4_9EUKA</name>
<feature type="region of interest" description="Disordered" evidence="1">
    <location>
        <begin position="1"/>
        <end position="28"/>
    </location>
</feature>
<accession>A0A2P6N6T4</accession>
<dbReference type="Proteomes" id="UP000241769">
    <property type="component" value="Unassembled WGS sequence"/>
</dbReference>
<dbReference type="AlphaFoldDB" id="A0A2P6N6T4"/>
<dbReference type="InParanoid" id="A0A2P6N6T4"/>
<evidence type="ECO:0000256" key="1">
    <source>
        <dbReference type="SAM" id="MobiDB-lite"/>
    </source>
</evidence>
<protein>
    <submittedName>
        <fullName evidence="2">Uncharacterized protein</fullName>
    </submittedName>
</protein>
<comment type="caution">
    <text evidence="2">The sequence shown here is derived from an EMBL/GenBank/DDBJ whole genome shotgun (WGS) entry which is preliminary data.</text>
</comment>
<feature type="compositionally biased region" description="Basic and acidic residues" evidence="1">
    <location>
        <begin position="8"/>
        <end position="19"/>
    </location>
</feature>
<dbReference type="EMBL" id="MDYQ01000176">
    <property type="protein sequence ID" value="PRP79664.1"/>
    <property type="molecule type" value="Genomic_DNA"/>
</dbReference>
<evidence type="ECO:0000313" key="3">
    <source>
        <dbReference type="Proteomes" id="UP000241769"/>
    </source>
</evidence>